<protein>
    <submittedName>
        <fullName evidence="3 4">Lytic transglycosylase</fullName>
    </submittedName>
</protein>
<dbReference type="Proteomes" id="UP000077096">
    <property type="component" value="Chromosome"/>
</dbReference>
<evidence type="ECO:0000313" key="3">
    <source>
        <dbReference type="EMBL" id="ANE42072.1"/>
    </source>
</evidence>
<dbReference type="InterPro" id="IPR000189">
    <property type="entry name" value="Transglyc_AS"/>
</dbReference>
<comment type="similarity">
    <text evidence="1">Belongs to the transglycosylase Slt family.</text>
</comment>
<name>A0A172T562_FERPE</name>
<sequence>MRAFLVLIFISIVFLIFVFVQLFPLKYYDIVVQYADGLDPLLVISVIRAESSFRPGAQSNMGAYGLMQLMPETAEWINKKFKMNFDYTTIEGNIALGCKYLNYLLKKDGDLKTALIHYNTGPYAPDDVKSDAGERYVRKVLRFYRIYRLLYRR</sequence>
<dbReference type="Pfam" id="PF01464">
    <property type="entry name" value="SLT"/>
    <property type="match status" value="1"/>
</dbReference>
<organism evidence="3 5">
    <name type="scientific">Fervidobacterium pennivorans</name>
    <dbReference type="NCBI Taxonomy" id="93466"/>
    <lineage>
        <taxon>Bacteria</taxon>
        <taxon>Thermotogati</taxon>
        <taxon>Thermotogota</taxon>
        <taxon>Thermotogae</taxon>
        <taxon>Thermotogales</taxon>
        <taxon>Fervidobacteriaceae</taxon>
        <taxon>Fervidobacterium</taxon>
    </lineage>
</organism>
<dbReference type="CDD" id="cd16896">
    <property type="entry name" value="LT_Slt70-like"/>
    <property type="match status" value="1"/>
</dbReference>
<dbReference type="EMBL" id="DSZT01000008">
    <property type="protein sequence ID" value="HGU41335.1"/>
    <property type="molecule type" value="Genomic_DNA"/>
</dbReference>
<evidence type="ECO:0000313" key="4">
    <source>
        <dbReference type="EMBL" id="HGU41335.1"/>
    </source>
</evidence>
<dbReference type="Gene3D" id="1.10.530.10">
    <property type="match status" value="1"/>
</dbReference>
<dbReference type="InterPro" id="IPR008258">
    <property type="entry name" value="Transglycosylase_SLT_dom_1"/>
</dbReference>
<dbReference type="PANTHER" id="PTHR37423:SF2">
    <property type="entry name" value="MEMBRANE-BOUND LYTIC MUREIN TRANSGLYCOSYLASE C"/>
    <property type="match status" value="1"/>
</dbReference>
<evidence type="ECO:0000313" key="5">
    <source>
        <dbReference type="Proteomes" id="UP000077096"/>
    </source>
</evidence>
<dbReference type="OrthoDB" id="9815002at2"/>
<evidence type="ECO:0000256" key="1">
    <source>
        <dbReference type="ARBA" id="ARBA00007734"/>
    </source>
</evidence>
<dbReference type="InterPro" id="IPR023346">
    <property type="entry name" value="Lysozyme-like_dom_sf"/>
</dbReference>
<feature type="domain" description="Transglycosylase SLT" evidence="2">
    <location>
        <begin position="34"/>
        <end position="134"/>
    </location>
</feature>
<dbReference type="GO" id="GO:0000270">
    <property type="term" value="P:peptidoglycan metabolic process"/>
    <property type="evidence" value="ECO:0007669"/>
    <property type="project" value="InterPro"/>
</dbReference>
<accession>A0A172T562</accession>
<reference evidence="4" key="2">
    <citation type="journal article" date="2020" name="mSystems">
        <title>Genome- and Community-Level Interaction Insights into Carbon Utilization and Element Cycling Functions of Hydrothermarchaeota in Hydrothermal Sediment.</title>
        <authorList>
            <person name="Zhou Z."/>
            <person name="Liu Y."/>
            <person name="Xu W."/>
            <person name="Pan J."/>
            <person name="Luo Z.H."/>
            <person name="Li M."/>
        </authorList>
    </citation>
    <scope>NUCLEOTIDE SEQUENCE [LARGE SCALE GENOMIC DNA]</scope>
    <source>
        <strain evidence="4">SpSt-604</strain>
    </source>
</reference>
<dbReference type="KEGG" id="fng:JM64_09185"/>
<dbReference type="PATRIC" id="fig|93466.3.peg.1914"/>
<dbReference type="PANTHER" id="PTHR37423">
    <property type="entry name" value="SOLUBLE LYTIC MUREIN TRANSGLYCOSYLASE-RELATED"/>
    <property type="match status" value="1"/>
</dbReference>
<dbReference type="GO" id="GO:0016020">
    <property type="term" value="C:membrane"/>
    <property type="evidence" value="ECO:0007669"/>
    <property type="project" value="InterPro"/>
</dbReference>
<dbReference type="SUPFAM" id="SSF53955">
    <property type="entry name" value="Lysozyme-like"/>
    <property type="match status" value="1"/>
</dbReference>
<evidence type="ECO:0000259" key="2">
    <source>
        <dbReference type="Pfam" id="PF01464"/>
    </source>
</evidence>
<reference evidence="3 5" key="1">
    <citation type="submission" date="2014-08" db="EMBL/GenBank/DDBJ databases">
        <title>Fervidobacterium pennivorans DYC genome.</title>
        <authorList>
            <person name="Wushke S."/>
        </authorList>
    </citation>
    <scope>NUCLEOTIDE SEQUENCE [LARGE SCALE GENOMIC DNA]</scope>
    <source>
        <strain evidence="3 5">DYC</strain>
    </source>
</reference>
<gene>
    <name evidence="4" type="ORF">ENT72_00180</name>
    <name evidence="3" type="ORF">JM64_09185</name>
</gene>
<dbReference type="GO" id="GO:0008933">
    <property type="term" value="F:peptidoglycan lytic transglycosylase activity"/>
    <property type="evidence" value="ECO:0007669"/>
    <property type="project" value="InterPro"/>
</dbReference>
<proteinExistence type="inferred from homology"/>
<dbReference type="PROSITE" id="PS00922">
    <property type="entry name" value="TRANSGLYCOSYLASE"/>
    <property type="match status" value="1"/>
</dbReference>
<dbReference type="EMBL" id="CP011393">
    <property type="protein sequence ID" value="ANE42072.1"/>
    <property type="molecule type" value="Genomic_DNA"/>
</dbReference>
<dbReference type="AlphaFoldDB" id="A0A172T562"/>